<protein>
    <submittedName>
        <fullName evidence="3">NAD(P)-dependent oxidoreductase</fullName>
    </submittedName>
</protein>
<dbReference type="EMBL" id="DTGZ01000156">
    <property type="protein sequence ID" value="HGV98281.1"/>
    <property type="molecule type" value="Genomic_DNA"/>
</dbReference>
<dbReference type="InterPro" id="IPR036291">
    <property type="entry name" value="NAD(P)-bd_dom_sf"/>
</dbReference>
<dbReference type="Pfam" id="PF01370">
    <property type="entry name" value="Epimerase"/>
    <property type="match status" value="1"/>
</dbReference>
<name>A0A7C4TIH7_UNCW3</name>
<evidence type="ECO:0000256" key="1">
    <source>
        <dbReference type="ARBA" id="ARBA00007637"/>
    </source>
</evidence>
<feature type="domain" description="NAD-dependent epimerase/dehydratase" evidence="2">
    <location>
        <begin position="2"/>
        <end position="208"/>
    </location>
</feature>
<gene>
    <name evidence="3" type="ORF">ENV60_08305</name>
</gene>
<evidence type="ECO:0000259" key="2">
    <source>
        <dbReference type="Pfam" id="PF01370"/>
    </source>
</evidence>
<proteinExistence type="inferred from homology"/>
<dbReference type="Gene3D" id="3.40.50.720">
    <property type="entry name" value="NAD(P)-binding Rossmann-like Domain"/>
    <property type="match status" value="1"/>
</dbReference>
<dbReference type="PANTHER" id="PTHR43000">
    <property type="entry name" value="DTDP-D-GLUCOSE 4,6-DEHYDRATASE-RELATED"/>
    <property type="match status" value="1"/>
</dbReference>
<dbReference type="InterPro" id="IPR001509">
    <property type="entry name" value="Epimerase_deHydtase"/>
</dbReference>
<reference evidence="3" key="1">
    <citation type="journal article" date="2020" name="mSystems">
        <title>Genome- and Community-Level Interaction Insights into Carbon Utilization and Element Cycling Functions of Hydrothermarchaeota in Hydrothermal Sediment.</title>
        <authorList>
            <person name="Zhou Z."/>
            <person name="Liu Y."/>
            <person name="Xu W."/>
            <person name="Pan J."/>
            <person name="Luo Z.H."/>
            <person name="Li M."/>
        </authorList>
    </citation>
    <scope>NUCLEOTIDE SEQUENCE [LARGE SCALE GENOMIC DNA]</scope>
    <source>
        <strain evidence="3">SpSt-774</strain>
    </source>
</reference>
<comment type="similarity">
    <text evidence="1">Belongs to the NAD(P)-dependent epimerase/dehydratase family.</text>
</comment>
<accession>A0A7C4TIH7</accession>
<dbReference type="AlphaFoldDB" id="A0A7C4TIH7"/>
<sequence length="319" mass="36916">MILLTGATGFVGKNFVLSYKAIGAIKVLVRKTSDTSLLRDDNINIVEGRLEDKENLKRALKDVDIVLHCAAKTDGRSFYEFHRINTLGTLNLIEAMKEIGVKRILYLSSQSAVGSNPNCTPFNEDISARPVSFYGMTKKMAEDAIKKSGLEYIILRPCSVYGPYDKEILKIIRLLKYGLSPRFGRREKYVNLIYIKDLVDLMIKIVGNRLFINRIYFVCDGECYSYGEIVNEMAKILKRSRIFDIPIPKSLGMFFGTLNDALLPEKRRIVGRDKIKELSCDFWLCQNDRLCEELKFRPQYSLQEGMRETIEWYRRNRWL</sequence>
<dbReference type="SUPFAM" id="SSF51735">
    <property type="entry name" value="NAD(P)-binding Rossmann-fold domains"/>
    <property type="match status" value="1"/>
</dbReference>
<evidence type="ECO:0000313" key="3">
    <source>
        <dbReference type="EMBL" id="HGV98281.1"/>
    </source>
</evidence>
<organism evidence="3">
    <name type="scientific">candidate division WOR-3 bacterium</name>
    <dbReference type="NCBI Taxonomy" id="2052148"/>
    <lineage>
        <taxon>Bacteria</taxon>
        <taxon>Bacteria division WOR-3</taxon>
    </lineage>
</organism>
<comment type="caution">
    <text evidence="3">The sequence shown here is derived from an EMBL/GenBank/DDBJ whole genome shotgun (WGS) entry which is preliminary data.</text>
</comment>